<keyword evidence="1" id="KW-0812">Transmembrane</keyword>
<sequence>MALGRIDTTYANLTGVQAPSGPVNLSLLSSVLKPVDRLFTLIELNGKESGGLPRVQTAQIALVTSAVVFSLLRRSFFKEIAYVGCGFMAHTALSFAANNTSRFQATYISELLENKLFDLESSPALLLLIPMIMLSHQVALPMLGFAISQQVFYQELSDETFDETFSALRHRATLQLDSNADNHISRVYQISLVQALSQDRDHPFSQRFMKHYHAVPVGVPTPLEAVIKAALLDQTVLSSSTSYDENFMDSIDEDLRIIRPTGSEETLPAFNRNLYTTTAPSSGYSVEKGKVEMTTLALTISVIAAAALLSNNMNWTMSTAIMSASYSVYSPASNHGVDKTPLFQLDSNEAALGATALLIIALMKRKSSSSFFFSFTAFYLTGFAGSALGNYVVHLHPYLDAPSNITPDYQQWPLQDVVQAASNFPLNHHILPILHTKLEEVENFVAANVLKSILAGDDATSEDSRCLCLAHLLNALQTTKEYTYTEASSLLDGLDANDLSYYDAQSLMKHLKNMKTNAFSQFKKGSTAPEMSISQLLKLSLDTDKPIQELEDALIQHIDKGYRELQTTSIPLSTQVKQSMISAVFFNLDQIIQPKDLAKALSHVRSNEDALMILDRLNTVQPISLFNHIHLELKRDRLSKEDRTYLLNSIGQAMQDPCPQYVYIDPATINRWNSSNSQIARGLENLRARLFNYNDTQGISLFANPISYPPLFTLQTRLYELTGITLSRTFSVQNLIGTLRRIDASIEELRQGAPTPDQRNAAIQLLQTAQKPTSTRV</sequence>
<evidence type="ECO:0000256" key="1">
    <source>
        <dbReference type="SAM" id="Phobius"/>
    </source>
</evidence>
<feature type="transmembrane region" description="Helical" evidence="1">
    <location>
        <begin position="371"/>
        <end position="393"/>
    </location>
</feature>
<evidence type="ECO:0000313" key="2">
    <source>
        <dbReference type="EMBL" id="PCI77540.1"/>
    </source>
</evidence>
<gene>
    <name evidence="2" type="ORF">COB21_02840</name>
</gene>
<keyword evidence="1" id="KW-0472">Membrane</keyword>
<comment type="caution">
    <text evidence="2">The sequence shown here is derived from an EMBL/GenBank/DDBJ whole genome shotgun (WGS) entry which is preliminary data.</text>
</comment>
<dbReference type="Proteomes" id="UP000218775">
    <property type="component" value="Unassembled WGS sequence"/>
</dbReference>
<proteinExistence type="predicted"/>
<keyword evidence="1" id="KW-1133">Transmembrane helix</keyword>
<name>A0A2A4X4N9_UNCAE</name>
<reference evidence="3" key="1">
    <citation type="submission" date="2017-08" db="EMBL/GenBank/DDBJ databases">
        <title>A dynamic microbial community with high functional redundancy inhabits the cold, oxic subseafloor aquifer.</title>
        <authorList>
            <person name="Tully B.J."/>
            <person name="Wheat C.G."/>
            <person name="Glazer B.T."/>
            <person name="Huber J.A."/>
        </authorList>
    </citation>
    <scope>NUCLEOTIDE SEQUENCE [LARGE SCALE GENOMIC DNA]</scope>
</reference>
<accession>A0A2A4X4N9</accession>
<evidence type="ECO:0000313" key="3">
    <source>
        <dbReference type="Proteomes" id="UP000218775"/>
    </source>
</evidence>
<dbReference type="EMBL" id="NVUK01000015">
    <property type="protein sequence ID" value="PCI77540.1"/>
    <property type="molecule type" value="Genomic_DNA"/>
</dbReference>
<organism evidence="2 3">
    <name type="scientific">Aerophobetes bacterium</name>
    <dbReference type="NCBI Taxonomy" id="2030807"/>
    <lineage>
        <taxon>Bacteria</taxon>
        <taxon>Candidatus Aerophobota</taxon>
    </lineage>
</organism>
<dbReference type="AlphaFoldDB" id="A0A2A4X4N9"/>
<protein>
    <submittedName>
        <fullName evidence="2">Uncharacterized protein</fullName>
    </submittedName>
</protein>